<dbReference type="STRING" id="642780.SAMN04488570_0993"/>
<dbReference type="SUPFAM" id="SSF51569">
    <property type="entry name" value="Aldolase"/>
    <property type="match status" value="1"/>
</dbReference>
<organism evidence="2 3">
    <name type="scientific">Nocardioides scoriae</name>
    <dbReference type="NCBI Taxonomy" id="642780"/>
    <lineage>
        <taxon>Bacteria</taxon>
        <taxon>Bacillati</taxon>
        <taxon>Actinomycetota</taxon>
        <taxon>Actinomycetes</taxon>
        <taxon>Propionibacteriales</taxon>
        <taxon>Nocardioidaceae</taxon>
        <taxon>Nocardioides</taxon>
    </lineage>
</organism>
<evidence type="ECO:0000313" key="2">
    <source>
        <dbReference type="EMBL" id="SDS03734.1"/>
    </source>
</evidence>
<protein>
    <recommendedName>
        <fullName evidence="1">Cgl0159-like domain-containing protein</fullName>
    </recommendedName>
</protein>
<evidence type="ECO:0000313" key="3">
    <source>
        <dbReference type="Proteomes" id="UP000198859"/>
    </source>
</evidence>
<dbReference type="Proteomes" id="UP000198859">
    <property type="component" value="Chromosome I"/>
</dbReference>
<gene>
    <name evidence="2" type="ORF">SAMN04488570_0993</name>
</gene>
<name>A0A1H1NXR9_9ACTN</name>
<dbReference type="Gene3D" id="3.20.20.70">
    <property type="entry name" value="Aldolase class I"/>
    <property type="match status" value="1"/>
</dbReference>
<dbReference type="RefSeq" id="WP_197681096.1">
    <property type="nucleotide sequence ID" value="NZ_LT629757.1"/>
</dbReference>
<dbReference type="AlphaFoldDB" id="A0A1H1NXR9"/>
<proteinExistence type="predicted"/>
<dbReference type="InterPro" id="IPR054574">
    <property type="entry name" value="Cgl0159_dom"/>
</dbReference>
<keyword evidence="3" id="KW-1185">Reference proteome</keyword>
<feature type="domain" description="Cgl0159-like" evidence="1">
    <location>
        <begin position="52"/>
        <end position="303"/>
    </location>
</feature>
<evidence type="ECO:0000259" key="1">
    <source>
        <dbReference type="Pfam" id="PF22649"/>
    </source>
</evidence>
<dbReference type="EMBL" id="LT629757">
    <property type="protein sequence ID" value="SDS03734.1"/>
    <property type="molecule type" value="Genomic_DNA"/>
</dbReference>
<dbReference type="Pfam" id="PF22649">
    <property type="entry name" value="Cgl0159"/>
    <property type="match status" value="1"/>
</dbReference>
<sequence length="306" mass="31811">MTTLSPAPATSGPRVGPDDVARLVATRVAHPERVAELYAARRAPEGLVGRTGRLMLIAADHPARGALRAGPDPLAMGDRAQLLDRLVRALARPGVDGFLGTPDVVEDLLLLGALEDKVVIGSMNRGGLAGTCFEMDDRFTGYDAATIAAAGLQGGKMLLRIDPEDPTTVRTLEACAGAVSELAGERVMAMVEPFISGRDESGRVRNDLSAEAVVRSVGVAAGLGTTSAHTWLKLPVVADMEPVLAASALPVLLLGGEVADDAEAQRASWRAALASPVVRGMVVGRSLLFPPDGDVERAVDACVELM</sequence>
<accession>A0A1H1NXR9</accession>
<reference evidence="3" key="1">
    <citation type="submission" date="2016-10" db="EMBL/GenBank/DDBJ databases">
        <authorList>
            <person name="Varghese N."/>
            <person name="Submissions S."/>
        </authorList>
    </citation>
    <scope>NUCLEOTIDE SEQUENCE [LARGE SCALE GENOMIC DNA]</scope>
    <source>
        <strain evidence="3">DSM 22127</strain>
    </source>
</reference>
<dbReference type="InterPro" id="IPR013785">
    <property type="entry name" value="Aldolase_TIM"/>
</dbReference>